<keyword evidence="5" id="KW-1185">Reference proteome</keyword>
<dbReference type="Proteomes" id="UP000033428">
    <property type="component" value="Unassembled WGS sequence"/>
</dbReference>
<accession>A0A0F0CM66</accession>
<dbReference type="EMBL" id="JYNY01000397">
    <property type="protein sequence ID" value="KJJ84171.1"/>
    <property type="molecule type" value="Genomic_DNA"/>
</dbReference>
<organism evidence="2 5">
    <name type="scientific">Candidatus Omnitrophus magneticus</name>
    <dbReference type="NCBI Taxonomy" id="1609969"/>
    <lineage>
        <taxon>Bacteria</taxon>
        <taxon>Pseudomonadati</taxon>
        <taxon>Candidatus Omnitrophota</taxon>
        <taxon>Candidatus Omnitrophus</taxon>
    </lineage>
</organism>
<evidence type="ECO:0000313" key="4">
    <source>
        <dbReference type="EMBL" id="KJJ85311.1"/>
    </source>
</evidence>
<reference evidence="2 5" key="1">
    <citation type="submission" date="2015-02" db="EMBL/GenBank/DDBJ databases">
        <title>Single-cell genomics of uncultivated deep-branching MTB reveals a conserved set of magnetosome genes.</title>
        <authorList>
            <person name="Kolinko S."/>
            <person name="Richter M."/>
            <person name="Glockner F.O."/>
            <person name="Brachmann A."/>
            <person name="Schuler D."/>
        </authorList>
    </citation>
    <scope>NUCLEOTIDE SEQUENCE [LARGE SCALE GENOMIC DNA]</scope>
    <source>
        <strain evidence="2">SKK-01</strain>
    </source>
</reference>
<evidence type="ECO:0000313" key="2">
    <source>
        <dbReference type="EMBL" id="KJJ84423.1"/>
    </source>
</evidence>
<dbReference type="AlphaFoldDB" id="A0A0F0CM66"/>
<dbReference type="EMBL" id="JYNY01000364">
    <property type="protein sequence ID" value="KJJ84423.1"/>
    <property type="molecule type" value="Genomic_DNA"/>
</dbReference>
<name>A0A0F0CM66_9BACT</name>
<evidence type="ECO:0000313" key="1">
    <source>
        <dbReference type="EMBL" id="KJJ84171.1"/>
    </source>
</evidence>
<sequence>MPVEKSSVSNIPLKSIPSKGIVAISPKYSGWLLTNVSVFSWNSS</sequence>
<evidence type="ECO:0000313" key="3">
    <source>
        <dbReference type="EMBL" id="KJJ85287.1"/>
    </source>
</evidence>
<dbReference type="EMBL" id="JYNY01000184">
    <property type="protein sequence ID" value="KJJ85311.1"/>
    <property type="molecule type" value="Genomic_DNA"/>
</dbReference>
<gene>
    <name evidence="4" type="ORF">OMAG_000826</name>
    <name evidence="3" type="ORF">OMAG_000852</name>
    <name evidence="2" type="ORF">OMAG_001714</name>
    <name evidence="1" type="ORF">OMAG_001965</name>
</gene>
<protein>
    <submittedName>
        <fullName evidence="2">Uncharacterized protein</fullName>
    </submittedName>
</protein>
<comment type="caution">
    <text evidence="2">The sequence shown here is derived from an EMBL/GenBank/DDBJ whole genome shotgun (WGS) entry which is preliminary data.</text>
</comment>
<dbReference type="EMBL" id="JYNY01000194">
    <property type="protein sequence ID" value="KJJ85287.1"/>
    <property type="molecule type" value="Genomic_DNA"/>
</dbReference>
<evidence type="ECO:0000313" key="5">
    <source>
        <dbReference type="Proteomes" id="UP000033428"/>
    </source>
</evidence>
<proteinExistence type="predicted"/>